<keyword evidence="4" id="KW-1185">Reference proteome</keyword>
<dbReference type="PANTHER" id="PTHR42793:SF4">
    <property type="entry name" value="BLL6376 PROTEIN"/>
    <property type="match status" value="1"/>
</dbReference>
<dbReference type="STRING" id="463014.BAU07_03170"/>
<name>A0A193G9U4_9BORD</name>
<dbReference type="SUPFAM" id="SSF52210">
    <property type="entry name" value="Succinyl-CoA synthetase domains"/>
    <property type="match status" value="2"/>
</dbReference>
<dbReference type="KEGG" id="bfz:BAU07_03170"/>
<dbReference type="Gene3D" id="3.30.1490.20">
    <property type="entry name" value="ATP-grasp fold, A domain"/>
    <property type="match status" value="1"/>
</dbReference>
<evidence type="ECO:0000313" key="3">
    <source>
        <dbReference type="EMBL" id="ANN76246.1"/>
    </source>
</evidence>
<evidence type="ECO:0000313" key="4">
    <source>
        <dbReference type="Proteomes" id="UP000091926"/>
    </source>
</evidence>
<reference evidence="3 4" key="1">
    <citation type="submission" date="2016-06" db="EMBL/GenBank/DDBJ databases">
        <title>Complete genome sequences of Bordetella bronchialis and Bordetella flabilis.</title>
        <authorList>
            <person name="LiPuma J.J."/>
            <person name="Spilker T."/>
        </authorList>
    </citation>
    <scope>NUCLEOTIDE SEQUENCE [LARGE SCALE GENOMIC DNA]</scope>
    <source>
        <strain evidence="3 4">AU10664</strain>
    </source>
</reference>
<dbReference type="InterPro" id="IPR016102">
    <property type="entry name" value="Succinyl-CoA_synth-like"/>
</dbReference>
<dbReference type="PANTHER" id="PTHR42793">
    <property type="entry name" value="COA BINDING DOMAIN CONTAINING PROTEIN"/>
    <property type="match status" value="1"/>
</dbReference>
<dbReference type="InterPro" id="IPR013815">
    <property type="entry name" value="ATP_grasp_subdomain_1"/>
</dbReference>
<dbReference type="InterPro" id="IPR003781">
    <property type="entry name" value="CoA-bd"/>
</dbReference>
<dbReference type="Pfam" id="PF13549">
    <property type="entry name" value="ATP-grasp_5"/>
    <property type="match status" value="1"/>
</dbReference>
<dbReference type="SMART" id="SM00881">
    <property type="entry name" value="CoA_binding"/>
    <property type="match status" value="1"/>
</dbReference>
<dbReference type="InterPro" id="IPR032875">
    <property type="entry name" value="Succ_CoA_lig_flav_dom"/>
</dbReference>
<dbReference type="Gene3D" id="3.40.50.261">
    <property type="entry name" value="Succinyl-CoA synthetase domains"/>
    <property type="match status" value="2"/>
</dbReference>
<dbReference type="EMBL" id="CP016172">
    <property type="protein sequence ID" value="ANN76246.1"/>
    <property type="molecule type" value="Genomic_DNA"/>
</dbReference>
<feature type="domain" description="CoA-binding" evidence="2">
    <location>
        <begin position="11"/>
        <end position="106"/>
    </location>
</feature>
<dbReference type="Pfam" id="PF13380">
    <property type="entry name" value="CoA_binding_2"/>
    <property type="match status" value="1"/>
</dbReference>
<accession>A0A193G9U4</accession>
<dbReference type="GO" id="GO:0005524">
    <property type="term" value="F:ATP binding"/>
    <property type="evidence" value="ECO:0007669"/>
    <property type="project" value="InterPro"/>
</dbReference>
<organism evidence="3 4">
    <name type="scientific">Bordetella flabilis</name>
    <dbReference type="NCBI Taxonomy" id="463014"/>
    <lineage>
        <taxon>Bacteria</taxon>
        <taxon>Pseudomonadati</taxon>
        <taxon>Pseudomonadota</taxon>
        <taxon>Betaproteobacteria</taxon>
        <taxon>Burkholderiales</taxon>
        <taxon>Alcaligenaceae</taxon>
        <taxon>Bordetella</taxon>
    </lineage>
</organism>
<dbReference type="SUPFAM" id="SSF51735">
    <property type="entry name" value="NAD(P)-binding Rossmann-fold domains"/>
    <property type="match status" value="1"/>
</dbReference>
<dbReference type="Proteomes" id="UP000091926">
    <property type="component" value="Chromosome"/>
</dbReference>
<protein>
    <submittedName>
        <fullName evidence="3">CoA-binding protein</fullName>
    </submittedName>
</protein>
<dbReference type="RefSeq" id="WP_066654035.1">
    <property type="nucleotide sequence ID" value="NZ_CBCSCL010000036.1"/>
</dbReference>
<evidence type="ECO:0000259" key="2">
    <source>
        <dbReference type="SMART" id="SM00881"/>
    </source>
</evidence>
<gene>
    <name evidence="3" type="ORF">BAU07_03170</name>
</gene>
<dbReference type="GO" id="GO:0043758">
    <property type="term" value="F:acetate-CoA ligase (ADP-forming) activity"/>
    <property type="evidence" value="ECO:0007669"/>
    <property type="project" value="InterPro"/>
</dbReference>
<dbReference type="AlphaFoldDB" id="A0A193G9U4"/>
<feature type="region of interest" description="Disordered" evidence="1">
    <location>
        <begin position="464"/>
        <end position="507"/>
    </location>
</feature>
<evidence type="ECO:0000256" key="1">
    <source>
        <dbReference type="SAM" id="MobiDB-lite"/>
    </source>
</evidence>
<dbReference type="SUPFAM" id="SSF56059">
    <property type="entry name" value="Glutathione synthetase ATP-binding domain-like"/>
    <property type="match status" value="1"/>
</dbReference>
<proteinExistence type="predicted"/>
<dbReference type="InterPro" id="IPR036291">
    <property type="entry name" value="NAD(P)-bd_dom_sf"/>
</dbReference>
<sequence>MTSAQRGLNCLLDPASIAIVGASDNPDKIGGRPIFYMRRHGYAGKIYPINPQRAEVQGERTWPTLADLPEAPDAAIVAVAGDMAVQAVDACIEKGVGAAIVIAAGFSETGAAGRALQDAMTARARAAGMRIVGPNSQGLANFGNGAVACFSTMFMEMAPADGPVAVLSQSGGMSAMVYGLLRQRGIGVRHVHATGNEADVTVAELACAVLQDPEIRVVLLYLESLQDAGPLTQAAALARERGVPLIAVKAGRTAEGQRAAASHTGALASEDRTVEAFMERHGILRARDPHEMARYAELALKGPLPRGRRLVAVSNSGASCVLASDAAVEHGLEVAQLREETQAELMRRLPGFATTSNPVDITAALLSNNGLFGHVLPVIGQDPAADMFLIDIPVAGRGYDVQAFAADTATFARAAEKPVAVVAWQDAVAAAFRDAGLAVYADEQHAIGALAGLARLARLHARPEAGWPGTSRRPAAAGDHERGEPRMAAGSATAGATRAHESKPGLSGLPAAAVQSGVLSEADSLALLQAQGLPVVRHRVCAGAHEAVAAWRELDGPIALKACSAAIPHKSEHGLVALGLDDEHSIRAAVQAQARTLQSLGVRDAAWIVARMHSGLHECALGMHRDPVFGPVIMLGSGGKYVEALGDVAVLLPPFSVEEAAHKIHALRIGPVLRGVRGEPPADVDALARMAVRLAQYALHAPAQLQSIDINPVLLGPRGEGAVALDALVEFAHNTRRMPGDKQP</sequence>
<dbReference type="Gene3D" id="3.30.470.20">
    <property type="entry name" value="ATP-grasp fold, B domain"/>
    <property type="match status" value="1"/>
</dbReference>
<feature type="compositionally biased region" description="Low complexity" evidence="1">
    <location>
        <begin position="488"/>
        <end position="497"/>
    </location>
</feature>
<dbReference type="Pfam" id="PF13607">
    <property type="entry name" value="Succ_CoA_lig"/>
    <property type="match status" value="1"/>
</dbReference>
<dbReference type="Gene3D" id="3.40.50.720">
    <property type="entry name" value="NAD(P)-binding Rossmann-like Domain"/>
    <property type="match status" value="1"/>
</dbReference>
<dbReference type="Pfam" id="PF19045">
    <property type="entry name" value="Ligase_CoA_2"/>
    <property type="match status" value="1"/>
</dbReference>
<dbReference type="InterPro" id="IPR043938">
    <property type="entry name" value="Ligase_CoA_dom"/>
</dbReference>
<dbReference type="OrthoDB" id="8664175at2"/>